<name>A0A915HR43_ROMCU</name>
<dbReference type="AlphaFoldDB" id="A0A915HR43"/>
<dbReference type="WBParaSite" id="nRc.2.0.1.t03986-RA">
    <property type="protein sequence ID" value="nRc.2.0.1.t03986-RA"/>
    <property type="gene ID" value="nRc.2.0.1.g03986"/>
</dbReference>
<accession>A0A915HR43</accession>
<organism evidence="1 2">
    <name type="scientific">Romanomermis culicivorax</name>
    <name type="common">Nematode worm</name>
    <dbReference type="NCBI Taxonomy" id="13658"/>
    <lineage>
        <taxon>Eukaryota</taxon>
        <taxon>Metazoa</taxon>
        <taxon>Ecdysozoa</taxon>
        <taxon>Nematoda</taxon>
        <taxon>Enoplea</taxon>
        <taxon>Dorylaimia</taxon>
        <taxon>Mermithida</taxon>
        <taxon>Mermithoidea</taxon>
        <taxon>Mermithidae</taxon>
        <taxon>Romanomermis</taxon>
    </lineage>
</organism>
<dbReference type="Proteomes" id="UP000887565">
    <property type="component" value="Unplaced"/>
</dbReference>
<keyword evidence="1" id="KW-1185">Reference proteome</keyword>
<reference evidence="2" key="1">
    <citation type="submission" date="2022-11" db="UniProtKB">
        <authorList>
            <consortium name="WormBaseParasite"/>
        </authorList>
    </citation>
    <scope>IDENTIFICATION</scope>
</reference>
<protein>
    <submittedName>
        <fullName evidence="2">Uncharacterized protein</fullName>
    </submittedName>
</protein>
<proteinExistence type="predicted"/>
<evidence type="ECO:0000313" key="1">
    <source>
        <dbReference type="Proteomes" id="UP000887565"/>
    </source>
</evidence>
<sequence length="60" mass="6712">MFGLAKNSCPDLVNTKLNYLAQQFKEPEGQVMMITDCAQHLARSCEVITHGVHHLISQTI</sequence>
<evidence type="ECO:0000313" key="2">
    <source>
        <dbReference type="WBParaSite" id="nRc.2.0.1.t03986-RA"/>
    </source>
</evidence>